<dbReference type="Proteomes" id="UP001597041">
    <property type="component" value="Unassembled WGS sequence"/>
</dbReference>
<feature type="transmembrane region" description="Helical" evidence="1">
    <location>
        <begin position="16"/>
        <end position="35"/>
    </location>
</feature>
<protein>
    <submittedName>
        <fullName evidence="2">DUF3923 family protein</fullName>
    </submittedName>
</protein>
<evidence type="ECO:0000256" key="1">
    <source>
        <dbReference type="SAM" id="Phobius"/>
    </source>
</evidence>
<accession>A0ABW3NLA7</accession>
<dbReference type="Pfam" id="PF13061">
    <property type="entry name" value="DUF3923"/>
    <property type="match status" value="1"/>
</dbReference>
<name>A0ABW3NLA7_9BACI</name>
<keyword evidence="3" id="KW-1185">Reference proteome</keyword>
<gene>
    <name evidence="2" type="ORF">ACFQ19_18485</name>
</gene>
<reference evidence="3" key="1">
    <citation type="journal article" date="2019" name="Int. J. Syst. Evol. Microbiol.">
        <title>The Global Catalogue of Microorganisms (GCM) 10K type strain sequencing project: providing services to taxonomists for standard genome sequencing and annotation.</title>
        <authorList>
            <consortium name="The Broad Institute Genomics Platform"/>
            <consortium name="The Broad Institute Genome Sequencing Center for Infectious Disease"/>
            <person name="Wu L."/>
            <person name="Ma J."/>
        </authorList>
    </citation>
    <scope>NUCLEOTIDE SEQUENCE [LARGE SCALE GENOMIC DNA]</scope>
    <source>
        <strain evidence="3">CCUG 56608</strain>
    </source>
</reference>
<dbReference type="InterPro" id="IPR025037">
    <property type="entry name" value="DUF3923"/>
</dbReference>
<keyword evidence="1" id="KW-0472">Membrane</keyword>
<proteinExistence type="predicted"/>
<comment type="caution">
    <text evidence="2">The sequence shown here is derived from an EMBL/GenBank/DDBJ whole genome shotgun (WGS) entry which is preliminary data.</text>
</comment>
<dbReference type="EMBL" id="JBHTKK010000033">
    <property type="protein sequence ID" value="MFD1067988.1"/>
    <property type="molecule type" value="Genomic_DNA"/>
</dbReference>
<evidence type="ECO:0000313" key="3">
    <source>
        <dbReference type="Proteomes" id="UP001597041"/>
    </source>
</evidence>
<feature type="transmembrane region" description="Helical" evidence="1">
    <location>
        <begin position="55"/>
        <end position="77"/>
    </location>
</feature>
<organism evidence="2 3">
    <name type="scientific">Oceanobacillus locisalsi</name>
    <dbReference type="NCBI Taxonomy" id="546107"/>
    <lineage>
        <taxon>Bacteria</taxon>
        <taxon>Bacillati</taxon>
        <taxon>Bacillota</taxon>
        <taxon>Bacilli</taxon>
        <taxon>Bacillales</taxon>
        <taxon>Bacillaceae</taxon>
        <taxon>Oceanobacillus</taxon>
    </lineage>
</organism>
<evidence type="ECO:0000313" key="2">
    <source>
        <dbReference type="EMBL" id="MFD1067988.1"/>
    </source>
</evidence>
<keyword evidence="1" id="KW-0812">Transmembrane</keyword>
<sequence>MIWNFTLISIKKNWQIWWITNIIWLLLFTAAAIVISVRHVDGSGVVQTPELRLLAFIILGVFFIVVLIGQLIFFYFIRKRKRN</sequence>
<dbReference type="RefSeq" id="WP_379594161.1">
    <property type="nucleotide sequence ID" value="NZ_JBHTKK010000033.1"/>
</dbReference>
<keyword evidence="1" id="KW-1133">Transmembrane helix</keyword>